<dbReference type="AlphaFoldDB" id="A0A0C3Q1R0"/>
<proteinExistence type="predicted"/>
<gene>
    <name evidence="1" type="ORF">M407DRAFT_231560</name>
</gene>
<accession>A0A0C3Q1R0</accession>
<dbReference type="EMBL" id="KN823531">
    <property type="protein sequence ID" value="KIO16566.1"/>
    <property type="molecule type" value="Genomic_DNA"/>
</dbReference>
<keyword evidence="2" id="KW-1185">Reference proteome</keyword>
<reference evidence="2" key="2">
    <citation type="submission" date="2015-01" db="EMBL/GenBank/DDBJ databases">
        <title>Evolutionary Origins and Diversification of the Mycorrhizal Mutualists.</title>
        <authorList>
            <consortium name="DOE Joint Genome Institute"/>
            <consortium name="Mycorrhizal Genomics Consortium"/>
            <person name="Kohler A."/>
            <person name="Kuo A."/>
            <person name="Nagy L.G."/>
            <person name="Floudas D."/>
            <person name="Copeland A."/>
            <person name="Barry K.W."/>
            <person name="Cichocki N."/>
            <person name="Veneault-Fourrey C."/>
            <person name="LaButti K."/>
            <person name="Lindquist E.A."/>
            <person name="Lipzen A."/>
            <person name="Lundell T."/>
            <person name="Morin E."/>
            <person name="Murat C."/>
            <person name="Riley R."/>
            <person name="Ohm R."/>
            <person name="Sun H."/>
            <person name="Tunlid A."/>
            <person name="Henrissat B."/>
            <person name="Grigoriev I.V."/>
            <person name="Hibbett D.S."/>
            <person name="Martin F."/>
        </authorList>
    </citation>
    <scope>NUCLEOTIDE SEQUENCE [LARGE SCALE GENOMIC DNA]</scope>
    <source>
        <strain evidence="2">MUT 4182</strain>
    </source>
</reference>
<sequence>MLSLTVHFIRTWQDKPSDETILTAQQFSAALLHLCVGYPRHSTKWNMVRENLSVQIGNRAENYYGERLSGCLDLCLSNSEATFPTSPASIFPYNDYSMKVVTLSMIVLGDIPFWSLDREHAWSALWHVFGDKYDDTILALVVLVISKEFPAANFKSEDVRTSIQRACSGNDLVTILHEGVRCGPVALSKDKSPSYIHVLPIFIEILRRLGELPATKALTGPQSEALLPDVARLILAVDGVYDIAHSSGASKSLGEFMAGALRLLRVCNPPVKGQEFTPLLFNGTLVAFIRYNQSSSSISATAMQTLDWLNLCLSESDFVVGRTISYIMRGLKAVESREEMLQLLFTYTSKWFEGVGKDQFNKWVSKGLFAQLLEALSIGTSTGSMNLMVPLTLRHAVNRAKSIPSELKESEEIVSVGISVVNSVDRTTGTVGQAYSLLTFEVVLSICETISGEKRAKQMSEGMAQATKRILLEIEELFGDQPKTTLTAALRAKIGIMVCSEPFNLSPAVLQRFLSELTAKEPDICAREDLDTIVNRLHDRLFDGVTPKAQI</sequence>
<dbReference type="OrthoDB" id="3235960at2759"/>
<evidence type="ECO:0000313" key="1">
    <source>
        <dbReference type="EMBL" id="KIO16566.1"/>
    </source>
</evidence>
<name>A0A0C3Q1R0_9AGAM</name>
<evidence type="ECO:0000313" key="2">
    <source>
        <dbReference type="Proteomes" id="UP000054248"/>
    </source>
</evidence>
<protein>
    <submittedName>
        <fullName evidence="1">Uncharacterized protein</fullName>
    </submittedName>
</protein>
<dbReference type="Proteomes" id="UP000054248">
    <property type="component" value="Unassembled WGS sequence"/>
</dbReference>
<reference evidence="1 2" key="1">
    <citation type="submission" date="2014-04" db="EMBL/GenBank/DDBJ databases">
        <authorList>
            <consortium name="DOE Joint Genome Institute"/>
            <person name="Kuo A."/>
            <person name="Girlanda M."/>
            <person name="Perotto S."/>
            <person name="Kohler A."/>
            <person name="Nagy L.G."/>
            <person name="Floudas D."/>
            <person name="Copeland A."/>
            <person name="Barry K.W."/>
            <person name="Cichocki N."/>
            <person name="Veneault-Fourrey C."/>
            <person name="LaButti K."/>
            <person name="Lindquist E.A."/>
            <person name="Lipzen A."/>
            <person name="Lundell T."/>
            <person name="Morin E."/>
            <person name="Murat C."/>
            <person name="Sun H."/>
            <person name="Tunlid A."/>
            <person name="Henrissat B."/>
            <person name="Grigoriev I.V."/>
            <person name="Hibbett D.S."/>
            <person name="Martin F."/>
            <person name="Nordberg H.P."/>
            <person name="Cantor M.N."/>
            <person name="Hua S.X."/>
        </authorList>
    </citation>
    <scope>NUCLEOTIDE SEQUENCE [LARGE SCALE GENOMIC DNA]</scope>
    <source>
        <strain evidence="1 2">MUT 4182</strain>
    </source>
</reference>
<organism evidence="1 2">
    <name type="scientific">Tulasnella calospora MUT 4182</name>
    <dbReference type="NCBI Taxonomy" id="1051891"/>
    <lineage>
        <taxon>Eukaryota</taxon>
        <taxon>Fungi</taxon>
        <taxon>Dikarya</taxon>
        <taxon>Basidiomycota</taxon>
        <taxon>Agaricomycotina</taxon>
        <taxon>Agaricomycetes</taxon>
        <taxon>Cantharellales</taxon>
        <taxon>Tulasnellaceae</taxon>
        <taxon>Tulasnella</taxon>
    </lineage>
</organism>
<dbReference type="HOGENOM" id="CLU_494485_0_0_1"/>